<dbReference type="Pfam" id="PF00847">
    <property type="entry name" value="AP2"/>
    <property type="match status" value="1"/>
</dbReference>
<evidence type="ECO:0000256" key="3">
    <source>
        <dbReference type="ARBA" id="ARBA00023125"/>
    </source>
</evidence>
<evidence type="ECO:0000313" key="8">
    <source>
        <dbReference type="EMBL" id="VVB12583.1"/>
    </source>
</evidence>
<protein>
    <recommendedName>
        <fullName evidence="7">AP2/ERF domain-containing protein</fullName>
    </recommendedName>
</protein>
<dbReference type="PRINTS" id="PR00367">
    <property type="entry name" value="ETHRSPELEMNT"/>
</dbReference>
<accession>A0A565CFY1</accession>
<dbReference type="SMART" id="SM00380">
    <property type="entry name" value="AP2"/>
    <property type="match status" value="1"/>
</dbReference>
<keyword evidence="5" id="KW-0539">Nucleus</keyword>
<comment type="subcellular location">
    <subcellularLocation>
        <location evidence="1">Nucleus</location>
    </subcellularLocation>
</comment>
<dbReference type="InterPro" id="IPR044808">
    <property type="entry name" value="ERF_plant"/>
</dbReference>
<evidence type="ECO:0000259" key="7">
    <source>
        <dbReference type="PROSITE" id="PS51032"/>
    </source>
</evidence>
<dbReference type="AlphaFoldDB" id="A0A565CFY1"/>
<dbReference type="EMBL" id="CABITT030000007">
    <property type="protein sequence ID" value="VVB12583.1"/>
    <property type="molecule type" value="Genomic_DNA"/>
</dbReference>
<organism evidence="8 9">
    <name type="scientific">Arabis nemorensis</name>
    <dbReference type="NCBI Taxonomy" id="586526"/>
    <lineage>
        <taxon>Eukaryota</taxon>
        <taxon>Viridiplantae</taxon>
        <taxon>Streptophyta</taxon>
        <taxon>Embryophyta</taxon>
        <taxon>Tracheophyta</taxon>
        <taxon>Spermatophyta</taxon>
        <taxon>Magnoliopsida</taxon>
        <taxon>eudicotyledons</taxon>
        <taxon>Gunneridae</taxon>
        <taxon>Pentapetalae</taxon>
        <taxon>rosids</taxon>
        <taxon>malvids</taxon>
        <taxon>Brassicales</taxon>
        <taxon>Brassicaceae</taxon>
        <taxon>Arabideae</taxon>
        <taxon>Arabis</taxon>
    </lineage>
</organism>
<dbReference type="GO" id="GO:0009873">
    <property type="term" value="P:ethylene-activated signaling pathway"/>
    <property type="evidence" value="ECO:0007669"/>
    <property type="project" value="InterPro"/>
</dbReference>
<comment type="similarity">
    <text evidence="6">Belongs to the AP2/ERF transcription factor family. ERF subfamily.</text>
</comment>
<evidence type="ECO:0000256" key="6">
    <source>
        <dbReference type="ARBA" id="ARBA00024343"/>
    </source>
</evidence>
<gene>
    <name evidence="8" type="ORF">ANE_LOCUS23027</name>
</gene>
<keyword evidence="4" id="KW-0804">Transcription</keyword>
<dbReference type="FunFam" id="3.30.730.10:FF:000001">
    <property type="entry name" value="Ethylene-responsive transcription factor 2"/>
    <property type="match status" value="1"/>
</dbReference>
<dbReference type="InterPro" id="IPR016177">
    <property type="entry name" value="DNA-bd_dom_sf"/>
</dbReference>
<feature type="domain" description="AP2/ERF" evidence="7">
    <location>
        <begin position="109"/>
        <end position="168"/>
    </location>
</feature>
<reference evidence="8" key="1">
    <citation type="submission" date="2019-07" db="EMBL/GenBank/DDBJ databases">
        <authorList>
            <person name="Dittberner H."/>
        </authorList>
    </citation>
    <scope>NUCLEOTIDE SEQUENCE [LARGE SCALE GENOMIC DNA]</scope>
</reference>
<dbReference type="Proteomes" id="UP000489600">
    <property type="component" value="Unassembled WGS sequence"/>
</dbReference>
<evidence type="ECO:0000256" key="4">
    <source>
        <dbReference type="ARBA" id="ARBA00023163"/>
    </source>
</evidence>
<dbReference type="OrthoDB" id="740418at2759"/>
<evidence type="ECO:0000256" key="5">
    <source>
        <dbReference type="ARBA" id="ARBA00023242"/>
    </source>
</evidence>
<dbReference type="CDD" id="cd00018">
    <property type="entry name" value="AP2"/>
    <property type="match status" value="1"/>
</dbReference>
<evidence type="ECO:0000256" key="2">
    <source>
        <dbReference type="ARBA" id="ARBA00023015"/>
    </source>
</evidence>
<evidence type="ECO:0000313" key="9">
    <source>
        <dbReference type="Proteomes" id="UP000489600"/>
    </source>
</evidence>
<keyword evidence="9" id="KW-1185">Reference proteome</keyword>
<name>A0A565CFY1_9BRAS</name>
<comment type="caution">
    <text evidence="8">The sequence shown here is derived from an EMBL/GenBank/DDBJ whole genome shotgun (WGS) entry which is preliminary data.</text>
</comment>
<keyword evidence="2" id="KW-0805">Transcription regulation</keyword>
<proteinExistence type="inferred from homology"/>
<dbReference type="GO" id="GO:0003677">
    <property type="term" value="F:DNA binding"/>
    <property type="evidence" value="ECO:0007669"/>
    <property type="project" value="UniProtKB-KW"/>
</dbReference>
<dbReference type="InterPro" id="IPR036955">
    <property type="entry name" value="AP2/ERF_dom_sf"/>
</dbReference>
<dbReference type="Gene3D" id="3.30.730.10">
    <property type="entry name" value="AP2/ERF domain"/>
    <property type="match status" value="1"/>
</dbReference>
<sequence>MAFGNNQEPNDEILKNVWENFIRKPDQTNERSIPVQEVSRTWEALPTLDDIPEGSKERLLSLDMSMEANEWTEILDMIASFPSKTNHDTLTNPNGSCSLSSPVSCKRRKYRGVRRRPWGKFAAEIRDSTRNGVRVWLGTFQTAEEAAMAYDKAAVRIRGTQKAHTNFQLETVIKAMEMDCATSYYLMNSSIMSQPLRNRCEIELKTGKEDIIRACDKVVDGMFENRCVPSCCCLTKEYSKTCGLRGIEETWLGSRKRQMSDEDCMFQDVEMKKMVSGEETLCDVFGMFEFEDLGSDYLDTLLSSF</sequence>
<dbReference type="SUPFAM" id="SSF54171">
    <property type="entry name" value="DNA-binding domain"/>
    <property type="match status" value="1"/>
</dbReference>
<dbReference type="PROSITE" id="PS51032">
    <property type="entry name" value="AP2_ERF"/>
    <property type="match status" value="1"/>
</dbReference>
<dbReference type="InterPro" id="IPR001471">
    <property type="entry name" value="AP2/ERF_dom"/>
</dbReference>
<keyword evidence="3" id="KW-0238">DNA-binding</keyword>
<dbReference type="PANTHER" id="PTHR31190">
    <property type="entry name" value="DNA-BINDING DOMAIN"/>
    <property type="match status" value="1"/>
</dbReference>
<dbReference type="GO" id="GO:0005634">
    <property type="term" value="C:nucleus"/>
    <property type="evidence" value="ECO:0007669"/>
    <property type="project" value="UniProtKB-SubCell"/>
</dbReference>
<evidence type="ECO:0000256" key="1">
    <source>
        <dbReference type="ARBA" id="ARBA00004123"/>
    </source>
</evidence>
<dbReference type="GO" id="GO:0003700">
    <property type="term" value="F:DNA-binding transcription factor activity"/>
    <property type="evidence" value="ECO:0007669"/>
    <property type="project" value="InterPro"/>
</dbReference>